<accession>A0ABN9M5J1</accession>
<feature type="non-terminal residue" evidence="1">
    <location>
        <position position="134"/>
    </location>
</feature>
<keyword evidence="2" id="KW-1185">Reference proteome</keyword>
<dbReference type="EMBL" id="CAUEEQ010047731">
    <property type="protein sequence ID" value="CAJ0959479.1"/>
    <property type="molecule type" value="Genomic_DNA"/>
</dbReference>
<evidence type="ECO:0000313" key="1">
    <source>
        <dbReference type="EMBL" id="CAJ0959479.1"/>
    </source>
</evidence>
<reference evidence="1" key="1">
    <citation type="submission" date="2023-07" db="EMBL/GenBank/DDBJ databases">
        <authorList>
            <person name="Stuckert A."/>
        </authorList>
    </citation>
    <scope>NUCLEOTIDE SEQUENCE</scope>
</reference>
<sequence>VHLAEVEERCSAESQWCNNLQDISLCICQEVEERCSAERWRSDALQRGQRCNNLQDISLCICQEVEERWLCREVRGGGAMLCREVSGVIICRIYHYVSVRRWRSDALQRGQWCNNLQDISLCICQEVEERCFCR</sequence>
<evidence type="ECO:0000313" key="2">
    <source>
        <dbReference type="Proteomes" id="UP001176940"/>
    </source>
</evidence>
<gene>
    <name evidence="1" type="ORF">RIMI_LOCUS16816466</name>
</gene>
<organism evidence="1 2">
    <name type="scientific">Ranitomeya imitator</name>
    <name type="common">mimic poison frog</name>
    <dbReference type="NCBI Taxonomy" id="111125"/>
    <lineage>
        <taxon>Eukaryota</taxon>
        <taxon>Metazoa</taxon>
        <taxon>Chordata</taxon>
        <taxon>Craniata</taxon>
        <taxon>Vertebrata</taxon>
        <taxon>Euteleostomi</taxon>
        <taxon>Amphibia</taxon>
        <taxon>Batrachia</taxon>
        <taxon>Anura</taxon>
        <taxon>Neobatrachia</taxon>
        <taxon>Hyloidea</taxon>
        <taxon>Dendrobatidae</taxon>
        <taxon>Dendrobatinae</taxon>
        <taxon>Ranitomeya</taxon>
    </lineage>
</organism>
<protein>
    <submittedName>
        <fullName evidence="1">Uncharacterized protein</fullName>
    </submittedName>
</protein>
<feature type="non-terminal residue" evidence="1">
    <location>
        <position position="1"/>
    </location>
</feature>
<proteinExistence type="predicted"/>
<comment type="caution">
    <text evidence="1">The sequence shown here is derived from an EMBL/GenBank/DDBJ whole genome shotgun (WGS) entry which is preliminary data.</text>
</comment>
<dbReference type="Proteomes" id="UP001176940">
    <property type="component" value="Unassembled WGS sequence"/>
</dbReference>
<name>A0ABN9M5J1_9NEOB</name>